<proteinExistence type="inferred from homology"/>
<dbReference type="PROSITE" id="PS00523">
    <property type="entry name" value="SULFATASE_1"/>
    <property type="match status" value="1"/>
</dbReference>
<evidence type="ECO:0000259" key="5">
    <source>
        <dbReference type="Pfam" id="PF00884"/>
    </source>
</evidence>
<dbReference type="Proteomes" id="UP000678679">
    <property type="component" value="Chromosome 1"/>
</dbReference>
<dbReference type="InterPro" id="IPR017850">
    <property type="entry name" value="Alkaline_phosphatase_core_sf"/>
</dbReference>
<keyword evidence="2" id="KW-0479">Metal-binding</keyword>
<dbReference type="Gene3D" id="3.30.1120.10">
    <property type="match status" value="1"/>
</dbReference>
<dbReference type="SUPFAM" id="SSF53649">
    <property type="entry name" value="Alkaline phosphatase-like"/>
    <property type="match status" value="1"/>
</dbReference>
<evidence type="ECO:0000313" key="7">
    <source>
        <dbReference type="Proteomes" id="UP000678679"/>
    </source>
</evidence>
<keyword evidence="3 6" id="KW-0378">Hydrolase</keyword>
<protein>
    <submittedName>
        <fullName evidence="6">Sulfatase-like hydrolase/transferase</fullName>
    </submittedName>
</protein>
<dbReference type="PANTHER" id="PTHR42693">
    <property type="entry name" value="ARYLSULFATASE FAMILY MEMBER"/>
    <property type="match status" value="1"/>
</dbReference>
<name>A0AAX1N9D7_9BACT</name>
<organism evidence="6 7">
    <name type="scientific">Flammeovirga yaeyamensis</name>
    <dbReference type="NCBI Taxonomy" id="367791"/>
    <lineage>
        <taxon>Bacteria</taxon>
        <taxon>Pseudomonadati</taxon>
        <taxon>Bacteroidota</taxon>
        <taxon>Cytophagia</taxon>
        <taxon>Cytophagales</taxon>
        <taxon>Flammeovirgaceae</taxon>
        <taxon>Flammeovirga</taxon>
    </lineage>
</organism>
<feature type="domain" description="Sulfatase N-terminal" evidence="5">
    <location>
        <begin position="48"/>
        <end position="345"/>
    </location>
</feature>
<gene>
    <name evidence="6" type="ORF">KMW28_05610</name>
</gene>
<keyword evidence="4" id="KW-0106">Calcium</keyword>
<evidence type="ECO:0000256" key="3">
    <source>
        <dbReference type="ARBA" id="ARBA00022801"/>
    </source>
</evidence>
<dbReference type="GO" id="GO:0046872">
    <property type="term" value="F:metal ion binding"/>
    <property type="evidence" value="ECO:0007669"/>
    <property type="project" value="UniProtKB-KW"/>
</dbReference>
<keyword evidence="7" id="KW-1185">Reference proteome</keyword>
<dbReference type="InterPro" id="IPR050738">
    <property type="entry name" value="Sulfatase"/>
</dbReference>
<dbReference type="InterPro" id="IPR024607">
    <property type="entry name" value="Sulfatase_CS"/>
</dbReference>
<dbReference type="GO" id="GO:0004065">
    <property type="term" value="F:arylsulfatase activity"/>
    <property type="evidence" value="ECO:0007669"/>
    <property type="project" value="TreeGrafter"/>
</dbReference>
<evidence type="ECO:0000256" key="2">
    <source>
        <dbReference type="ARBA" id="ARBA00022723"/>
    </source>
</evidence>
<evidence type="ECO:0000256" key="1">
    <source>
        <dbReference type="ARBA" id="ARBA00008779"/>
    </source>
</evidence>
<dbReference type="Gene3D" id="3.40.720.10">
    <property type="entry name" value="Alkaline Phosphatase, subunit A"/>
    <property type="match status" value="1"/>
</dbReference>
<reference evidence="6 7" key="1">
    <citation type="submission" date="2021-05" db="EMBL/GenBank/DDBJ databases">
        <title>Comparative genomic studies on the polysaccharide-degrading batcterial strains of the Flammeovirga genus.</title>
        <authorList>
            <person name="Zewei F."/>
            <person name="Zheng Z."/>
            <person name="Yu L."/>
            <person name="Ruyue G."/>
            <person name="Yanhong M."/>
            <person name="Yuanyuan C."/>
            <person name="Jingyan G."/>
            <person name="Wenjun H."/>
        </authorList>
    </citation>
    <scope>NUCLEOTIDE SEQUENCE [LARGE SCALE GENOMIC DNA]</scope>
    <source>
        <strain evidence="6 7">NBRC:100898</strain>
    </source>
</reference>
<dbReference type="AlphaFoldDB" id="A0AAX1N9D7"/>
<evidence type="ECO:0000256" key="4">
    <source>
        <dbReference type="ARBA" id="ARBA00022837"/>
    </source>
</evidence>
<comment type="similarity">
    <text evidence="1">Belongs to the sulfatase family.</text>
</comment>
<dbReference type="EMBL" id="CP076132">
    <property type="protein sequence ID" value="QWG03056.1"/>
    <property type="molecule type" value="Genomic_DNA"/>
</dbReference>
<accession>A0AAX1N9D7</accession>
<dbReference type="PANTHER" id="PTHR42693:SF53">
    <property type="entry name" value="ENDO-4-O-SULFATASE"/>
    <property type="match status" value="1"/>
</dbReference>
<sequence>MKYTYFFLFLFFFANCQTIQEEEADIEEAVPDEEEDIVVPDEGDATAPNILLIIADDMGLDATPGYEEGIVKPNMPNVESLATQGITFDNVWSYPVCSPTRAAILTGKYGNKTGILNVDRAYLSSSETSVHQYIDEHSEEEYATAVIGKWHLSRNNQPTAPNDFGVHHYVGFSQGALTDYYNWNMVVNGVESTSTEYNTSKIGEMAVDWIGQQDQPWFCWVAYSAPHTPFHYPPSEMHHQVEDGSDLSKYMAMIEAMDYSIGQILSSLDDTTRENTLIIFVGDNGTTKEVLQSPYRGRRGKGSLYQGGINVPMFVAGKGVSRIGEREAAQVSVTDIFATVADLTNTGTSSYEDSESFKSLFNSTTSSRTYNFAETLNNDVYSYAISNGKYKLIGSEGSDDQLYNLIDDPYETNDLIQSNQTTDIEARQLLKEQVKRINHDIN</sequence>
<dbReference type="KEGG" id="fya:KMW28_05610"/>
<dbReference type="Pfam" id="PF00884">
    <property type="entry name" value="Sulfatase"/>
    <property type="match status" value="1"/>
</dbReference>
<evidence type="ECO:0000313" key="6">
    <source>
        <dbReference type="EMBL" id="QWG03056.1"/>
    </source>
</evidence>
<dbReference type="InterPro" id="IPR000917">
    <property type="entry name" value="Sulfatase_N"/>
</dbReference>
<dbReference type="RefSeq" id="WP_169664238.1">
    <property type="nucleotide sequence ID" value="NZ_CP076132.1"/>
</dbReference>